<dbReference type="AlphaFoldDB" id="F4RXX2"/>
<name>F4RXX2_MELLP</name>
<dbReference type="EMBL" id="GL883128">
    <property type="protein sequence ID" value="EGG02806.1"/>
    <property type="molecule type" value="Genomic_DNA"/>
</dbReference>
<dbReference type="RefSeq" id="XP_007413919.1">
    <property type="nucleotide sequence ID" value="XM_007413857.1"/>
</dbReference>
<protein>
    <submittedName>
        <fullName evidence="2">Uncharacterized protein</fullName>
    </submittedName>
</protein>
<sequence length="482" mass="53984">MEANAANQNRTVAECILNILENYEHYGGCNAYSMLALRAEFAVYIPFTHPEFHRHFSAFTIQAVEIDRRHNRWCYPIGGPVPPQDIPIENQIPYIYPPFPPNGDPPQTPHMGNQQPERRQQQQQLGDQQRQQQGNGQANPEGLQLGGRYPQEVEKEGDQRRVAENANGDHAPANFPSALVWDLLQYNYIELEKINAGVVPDSSEHVHKSTNKDAASKIKPRQFTESGEWRNALSILFLQHSLQQLCCLKNTPDTSSRWRLFSHVGETGATSYDMMQKCAKSLLPAATSPLRISTAENSIMLKPWLGRKETVDGANSPNSYGRFKGAPLDLRFVLHQRSLDCPDHPEMDSNSKIRVTFQKINRSAGDGTSTNARIRRHAAGFMASAMFWGATNLTNDASTPSKPSGAPQGLLFDAACFKDDILREMADRDYGSRKFKRGYEWEWPGAAGYSNVIDSSLWASPLDKPPPLSSDKKAAYALKHFS</sequence>
<dbReference type="InParanoid" id="F4RXX2"/>
<keyword evidence="3" id="KW-1185">Reference proteome</keyword>
<dbReference type="HOGENOM" id="CLU_566297_0_0_1"/>
<dbReference type="VEuPathDB" id="FungiDB:MELLADRAFT_90715"/>
<dbReference type="OrthoDB" id="10371943at2759"/>
<reference evidence="3" key="1">
    <citation type="journal article" date="2011" name="Proc. Natl. Acad. Sci. U.S.A.">
        <title>Obligate biotrophy features unraveled by the genomic analysis of rust fungi.</title>
        <authorList>
            <person name="Duplessis S."/>
            <person name="Cuomo C.A."/>
            <person name="Lin Y.-C."/>
            <person name="Aerts A."/>
            <person name="Tisserant E."/>
            <person name="Veneault-Fourrey C."/>
            <person name="Joly D.L."/>
            <person name="Hacquard S."/>
            <person name="Amselem J."/>
            <person name="Cantarel B.L."/>
            <person name="Chiu R."/>
            <person name="Coutinho P.M."/>
            <person name="Feau N."/>
            <person name="Field M."/>
            <person name="Frey P."/>
            <person name="Gelhaye E."/>
            <person name="Goldberg J."/>
            <person name="Grabherr M.G."/>
            <person name="Kodira C.D."/>
            <person name="Kohler A."/>
            <person name="Kuees U."/>
            <person name="Lindquist E.A."/>
            <person name="Lucas S.M."/>
            <person name="Mago R."/>
            <person name="Mauceli E."/>
            <person name="Morin E."/>
            <person name="Murat C."/>
            <person name="Pangilinan J.L."/>
            <person name="Park R."/>
            <person name="Pearson M."/>
            <person name="Quesneville H."/>
            <person name="Rouhier N."/>
            <person name="Sakthikumar S."/>
            <person name="Salamov A.A."/>
            <person name="Schmutz J."/>
            <person name="Selles B."/>
            <person name="Shapiro H."/>
            <person name="Tanguay P."/>
            <person name="Tuskan G.A."/>
            <person name="Henrissat B."/>
            <person name="Van de Peer Y."/>
            <person name="Rouze P."/>
            <person name="Ellis J.G."/>
            <person name="Dodds P.N."/>
            <person name="Schein J.E."/>
            <person name="Zhong S."/>
            <person name="Hamelin R.C."/>
            <person name="Grigoriev I.V."/>
            <person name="Szabo L.J."/>
            <person name="Martin F."/>
        </authorList>
    </citation>
    <scope>NUCLEOTIDE SEQUENCE [LARGE SCALE GENOMIC DNA]</scope>
    <source>
        <strain evidence="3">98AG31 / pathotype 3-4-7</strain>
    </source>
</reference>
<dbReference type="KEGG" id="mlr:MELLADRAFT_90715"/>
<organism evidence="3">
    <name type="scientific">Melampsora larici-populina (strain 98AG31 / pathotype 3-4-7)</name>
    <name type="common">Poplar leaf rust fungus</name>
    <dbReference type="NCBI Taxonomy" id="747676"/>
    <lineage>
        <taxon>Eukaryota</taxon>
        <taxon>Fungi</taxon>
        <taxon>Dikarya</taxon>
        <taxon>Basidiomycota</taxon>
        <taxon>Pucciniomycotina</taxon>
        <taxon>Pucciniomycetes</taxon>
        <taxon>Pucciniales</taxon>
        <taxon>Melampsoraceae</taxon>
        <taxon>Melampsora</taxon>
    </lineage>
</organism>
<evidence type="ECO:0000313" key="2">
    <source>
        <dbReference type="EMBL" id="EGG02806.1"/>
    </source>
</evidence>
<gene>
    <name evidence="2" type="ORF">MELLADRAFT_90715</name>
</gene>
<accession>F4RXX2</accession>
<feature type="region of interest" description="Disordered" evidence="1">
    <location>
        <begin position="86"/>
        <end position="147"/>
    </location>
</feature>
<evidence type="ECO:0000313" key="3">
    <source>
        <dbReference type="Proteomes" id="UP000001072"/>
    </source>
</evidence>
<feature type="compositionally biased region" description="Pro residues" evidence="1">
    <location>
        <begin position="95"/>
        <end position="108"/>
    </location>
</feature>
<evidence type="ECO:0000256" key="1">
    <source>
        <dbReference type="SAM" id="MobiDB-lite"/>
    </source>
</evidence>
<proteinExistence type="predicted"/>
<dbReference type="Proteomes" id="UP000001072">
    <property type="component" value="Unassembled WGS sequence"/>
</dbReference>
<dbReference type="GeneID" id="18935659"/>
<feature type="compositionally biased region" description="Low complexity" evidence="1">
    <location>
        <begin position="121"/>
        <end position="137"/>
    </location>
</feature>